<organism evidence="1">
    <name type="scientific">Medioppia subpectinata</name>
    <dbReference type="NCBI Taxonomy" id="1979941"/>
    <lineage>
        <taxon>Eukaryota</taxon>
        <taxon>Metazoa</taxon>
        <taxon>Ecdysozoa</taxon>
        <taxon>Arthropoda</taxon>
        <taxon>Chelicerata</taxon>
        <taxon>Arachnida</taxon>
        <taxon>Acari</taxon>
        <taxon>Acariformes</taxon>
        <taxon>Sarcoptiformes</taxon>
        <taxon>Oribatida</taxon>
        <taxon>Brachypylina</taxon>
        <taxon>Oppioidea</taxon>
        <taxon>Oppiidae</taxon>
        <taxon>Medioppia</taxon>
    </lineage>
</organism>
<dbReference type="AlphaFoldDB" id="A0A7R9QEJ9"/>
<dbReference type="OrthoDB" id="10472855at2759"/>
<proteinExistence type="predicted"/>
<keyword evidence="2" id="KW-1185">Reference proteome</keyword>
<evidence type="ECO:0000313" key="1">
    <source>
        <dbReference type="EMBL" id="CAD7642764.1"/>
    </source>
</evidence>
<evidence type="ECO:0000313" key="2">
    <source>
        <dbReference type="Proteomes" id="UP000759131"/>
    </source>
</evidence>
<name>A0A7R9QEJ9_9ACAR</name>
<sequence length="152" mass="17868">MASTIRRVIKIFYEFKNAVQLLTNYKKQVFLETITDTVNEKLEQISLNTRKDIKSVDDIIEVQSFWERLENSFNVLRENEDRSDSVSNDFVQTLLWLAFGIEKSICDNYKISDNYEITFDVFKDYLLKNFRDCVEENARELLSTGSGVHSNN</sequence>
<dbReference type="EMBL" id="CAJPIZ010027875">
    <property type="protein sequence ID" value="CAG2119343.1"/>
    <property type="molecule type" value="Genomic_DNA"/>
</dbReference>
<protein>
    <submittedName>
        <fullName evidence="1">Uncharacterized protein</fullName>
    </submittedName>
</protein>
<reference evidence="1" key="1">
    <citation type="submission" date="2020-11" db="EMBL/GenBank/DDBJ databases">
        <authorList>
            <person name="Tran Van P."/>
        </authorList>
    </citation>
    <scope>NUCLEOTIDE SEQUENCE</scope>
</reference>
<accession>A0A7R9QEJ9</accession>
<dbReference type="Proteomes" id="UP000759131">
    <property type="component" value="Unassembled WGS sequence"/>
</dbReference>
<gene>
    <name evidence="1" type="ORF">OSB1V03_LOCUS19292</name>
</gene>
<dbReference type="EMBL" id="OC882450">
    <property type="protein sequence ID" value="CAD7642764.1"/>
    <property type="molecule type" value="Genomic_DNA"/>
</dbReference>